<keyword evidence="1" id="KW-0489">Methyltransferase</keyword>
<dbReference type="GO" id="GO:0000049">
    <property type="term" value="F:tRNA binding"/>
    <property type="evidence" value="ECO:0007669"/>
    <property type="project" value="TreeGrafter"/>
</dbReference>
<dbReference type="AlphaFoldDB" id="A0A7I8VUQ8"/>
<name>A0A7I8VUQ8_9ANNE</name>
<feature type="compositionally biased region" description="Polar residues" evidence="3">
    <location>
        <begin position="275"/>
        <end position="289"/>
    </location>
</feature>
<dbReference type="Gene3D" id="3.40.50.150">
    <property type="entry name" value="Vaccinia Virus protein VP39"/>
    <property type="match status" value="2"/>
</dbReference>
<evidence type="ECO:0000256" key="3">
    <source>
        <dbReference type="SAM" id="MobiDB-lite"/>
    </source>
</evidence>
<dbReference type="GO" id="GO:0005737">
    <property type="term" value="C:cytoplasm"/>
    <property type="evidence" value="ECO:0007669"/>
    <property type="project" value="TreeGrafter"/>
</dbReference>
<feature type="region of interest" description="Disordered" evidence="3">
    <location>
        <begin position="366"/>
        <end position="398"/>
    </location>
</feature>
<feature type="compositionally biased region" description="Polar residues" evidence="3">
    <location>
        <begin position="371"/>
        <end position="380"/>
    </location>
</feature>
<dbReference type="SUPFAM" id="SSF53335">
    <property type="entry name" value="S-adenosyl-L-methionine-dependent methyltransferases"/>
    <property type="match status" value="1"/>
</dbReference>
<sequence>MRKKKLIDSHKRQIMNKSEERKNDKRTECTNLEKTHVHQVYDKFGSVFADYRSQPWPGVVQFLNSLEVGSVVADVGCGHGKYLSVNPKIFVTGSDRCGPLVTLAALRTGNDVSLADNLHLPYQSDSFDAVISIGVIHHLTNVERRIAAIRELARILRPGGKLMIYVWALEQRLRKFDAQDVLIPWRLPPGKRRIRSSASSTSGDEEEKKSLRRNRALRERCSSDTTIKMQAGSTARSQDSGIYIKSIQKPPSTPTINRIRMSGFLSLRNSRGDSTESNTGGEENRSSSLPNLVKTKLVGWFSKMSQDDEQPQPTKQLQVSDKSALQDLAYKRLMEKVLEQDPFVLDPHKAMVENYKKAVKQSGFDVRHFPRSSTGMPGQRTQKKSLQRHLSTSDPADLTSRAAELEASAKRFEKIPPRLVRQKSLEGTPNCSRETSLDGGDDSVFVNASWQETTKNAIVSMETAVKRPTGPQVSPPPPIRPARFPSTDRWPHRMRIKKLVRSSTGSSTESEDSAVDYQREQRERRHVHKADSLPIECVNKSPRPRSQSDSEAGDNNEASLSRYYHVFRKGELNALIEDKIKNLHIISTKYDHGNWCLVAEKVRIWTF</sequence>
<dbReference type="CDD" id="cd02440">
    <property type="entry name" value="AdoMet_MTases"/>
    <property type="match status" value="1"/>
</dbReference>
<feature type="region of interest" description="Disordered" evidence="3">
    <location>
        <begin position="192"/>
        <end position="289"/>
    </location>
</feature>
<evidence type="ECO:0000313" key="5">
    <source>
        <dbReference type="EMBL" id="CAD5119450.1"/>
    </source>
</evidence>
<evidence type="ECO:0000256" key="2">
    <source>
        <dbReference type="ARBA" id="ARBA00022679"/>
    </source>
</evidence>
<keyword evidence="2" id="KW-0808">Transferase</keyword>
<dbReference type="InterPro" id="IPR013216">
    <property type="entry name" value="Methyltransf_11"/>
</dbReference>
<feature type="domain" description="Methyltransferase type 11" evidence="4">
    <location>
        <begin position="74"/>
        <end position="164"/>
    </location>
</feature>
<proteinExistence type="predicted"/>
<dbReference type="Pfam" id="PF08241">
    <property type="entry name" value="Methyltransf_11"/>
    <property type="match status" value="1"/>
</dbReference>
<keyword evidence="6" id="KW-1185">Reference proteome</keyword>
<protein>
    <submittedName>
        <fullName evidence="5">DgyrCDS8057</fullName>
    </submittedName>
</protein>
<gene>
    <name evidence="5" type="ORF">DGYR_LOCUS7695</name>
</gene>
<feature type="compositionally biased region" description="Polar residues" evidence="3">
    <location>
        <begin position="425"/>
        <end position="434"/>
    </location>
</feature>
<feature type="region of interest" description="Disordered" evidence="3">
    <location>
        <begin position="466"/>
        <end position="556"/>
    </location>
</feature>
<dbReference type="PANTHER" id="PTHR13069">
    <property type="entry name" value="ALKYLATED DNA REPAIR PROTEIN ALKB HOMOLOG 8"/>
    <property type="match status" value="1"/>
</dbReference>
<reference evidence="5 6" key="1">
    <citation type="submission" date="2020-08" db="EMBL/GenBank/DDBJ databases">
        <authorList>
            <person name="Hejnol A."/>
        </authorList>
    </citation>
    <scope>NUCLEOTIDE SEQUENCE [LARGE SCALE GENOMIC DNA]</scope>
</reference>
<feature type="region of interest" description="Disordered" evidence="3">
    <location>
        <begin position="418"/>
        <end position="440"/>
    </location>
</feature>
<dbReference type="GO" id="GO:0008757">
    <property type="term" value="F:S-adenosylmethionine-dependent methyltransferase activity"/>
    <property type="evidence" value="ECO:0007669"/>
    <property type="project" value="InterPro"/>
</dbReference>
<accession>A0A7I8VUQ8</accession>
<dbReference type="GO" id="GO:0005634">
    <property type="term" value="C:nucleus"/>
    <property type="evidence" value="ECO:0007669"/>
    <property type="project" value="TreeGrafter"/>
</dbReference>
<dbReference type="InterPro" id="IPR029063">
    <property type="entry name" value="SAM-dependent_MTases_sf"/>
</dbReference>
<dbReference type="FunFam" id="3.40.50.150:FF:000195">
    <property type="entry name" value="Methyltransferase domain containing protein"/>
    <property type="match status" value="1"/>
</dbReference>
<dbReference type="EMBL" id="CAJFCJ010000010">
    <property type="protein sequence ID" value="CAD5119450.1"/>
    <property type="molecule type" value="Genomic_DNA"/>
</dbReference>
<dbReference type="InterPro" id="IPR051422">
    <property type="entry name" value="AlkB_tRNA_MeTrf/Diox"/>
</dbReference>
<dbReference type="GO" id="GO:0030488">
    <property type="term" value="P:tRNA methylation"/>
    <property type="evidence" value="ECO:0007669"/>
    <property type="project" value="TreeGrafter"/>
</dbReference>
<evidence type="ECO:0000259" key="4">
    <source>
        <dbReference type="Pfam" id="PF08241"/>
    </source>
</evidence>
<evidence type="ECO:0000313" key="6">
    <source>
        <dbReference type="Proteomes" id="UP000549394"/>
    </source>
</evidence>
<evidence type="ECO:0000256" key="1">
    <source>
        <dbReference type="ARBA" id="ARBA00022603"/>
    </source>
</evidence>
<dbReference type="Proteomes" id="UP000549394">
    <property type="component" value="Unassembled WGS sequence"/>
</dbReference>
<dbReference type="GO" id="GO:0002098">
    <property type="term" value="P:tRNA wobble uridine modification"/>
    <property type="evidence" value="ECO:0007669"/>
    <property type="project" value="TreeGrafter"/>
</dbReference>
<feature type="compositionally biased region" description="Polar residues" evidence="3">
    <location>
        <begin position="223"/>
        <end position="240"/>
    </location>
</feature>
<organism evidence="5 6">
    <name type="scientific">Dimorphilus gyrociliatus</name>
    <dbReference type="NCBI Taxonomy" id="2664684"/>
    <lineage>
        <taxon>Eukaryota</taxon>
        <taxon>Metazoa</taxon>
        <taxon>Spiralia</taxon>
        <taxon>Lophotrochozoa</taxon>
        <taxon>Annelida</taxon>
        <taxon>Polychaeta</taxon>
        <taxon>Polychaeta incertae sedis</taxon>
        <taxon>Dinophilidae</taxon>
        <taxon>Dimorphilus</taxon>
    </lineage>
</organism>
<dbReference type="PANTHER" id="PTHR13069:SF37">
    <property type="entry name" value="FIRE DANCER"/>
    <property type="match status" value="1"/>
</dbReference>
<dbReference type="GO" id="GO:0106335">
    <property type="term" value="F:tRNA (5-carboxymethyluridine(34)-5-O)-methyltransferase activity"/>
    <property type="evidence" value="ECO:0007669"/>
    <property type="project" value="TreeGrafter"/>
</dbReference>
<comment type="caution">
    <text evidence="5">The sequence shown here is derived from an EMBL/GenBank/DDBJ whole genome shotgun (WGS) entry which is preliminary data.</text>
</comment>
<dbReference type="OrthoDB" id="271595at2759"/>